<dbReference type="EMBL" id="JAEAOA010000355">
    <property type="protein sequence ID" value="KAK3587539.1"/>
    <property type="molecule type" value="Genomic_DNA"/>
</dbReference>
<comment type="caution">
    <text evidence="1">The sequence shown here is derived from an EMBL/GenBank/DDBJ whole genome shotgun (WGS) entry which is preliminary data.</text>
</comment>
<evidence type="ECO:0000313" key="1">
    <source>
        <dbReference type="EMBL" id="KAK3587539.1"/>
    </source>
</evidence>
<reference evidence="1" key="2">
    <citation type="journal article" date="2021" name="Genome Biol. Evol.">
        <title>Developing a high-quality reference genome for a parasitic bivalve with doubly uniparental inheritance (Bivalvia: Unionida).</title>
        <authorList>
            <person name="Smith C.H."/>
        </authorList>
    </citation>
    <scope>NUCLEOTIDE SEQUENCE</scope>
    <source>
        <strain evidence="1">CHS0354</strain>
        <tissue evidence="1">Mantle</tissue>
    </source>
</reference>
<organism evidence="1 2">
    <name type="scientific">Potamilus streckersoni</name>
    <dbReference type="NCBI Taxonomy" id="2493646"/>
    <lineage>
        <taxon>Eukaryota</taxon>
        <taxon>Metazoa</taxon>
        <taxon>Spiralia</taxon>
        <taxon>Lophotrochozoa</taxon>
        <taxon>Mollusca</taxon>
        <taxon>Bivalvia</taxon>
        <taxon>Autobranchia</taxon>
        <taxon>Heteroconchia</taxon>
        <taxon>Palaeoheterodonta</taxon>
        <taxon>Unionida</taxon>
        <taxon>Unionoidea</taxon>
        <taxon>Unionidae</taxon>
        <taxon>Ambleminae</taxon>
        <taxon>Lampsilini</taxon>
        <taxon>Potamilus</taxon>
    </lineage>
</organism>
<name>A0AAE0S9D9_9BIVA</name>
<reference evidence="1" key="1">
    <citation type="journal article" date="2021" name="Genome Biol. Evol.">
        <title>A High-Quality Reference Genome for a Parasitic Bivalve with Doubly Uniparental Inheritance (Bivalvia: Unionida).</title>
        <authorList>
            <person name="Smith C.H."/>
        </authorList>
    </citation>
    <scope>NUCLEOTIDE SEQUENCE</scope>
    <source>
        <strain evidence="1">CHS0354</strain>
    </source>
</reference>
<evidence type="ECO:0000313" key="2">
    <source>
        <dbReference type="Proteomes" id="UP001195483"/>
    </source>
</evidence>
<keyword evidence="2" id="KW-1185">Reference proteome</keyword>
<dbReference type="Proteomes" id="UP001195483">
    <property type="component" value="Unassembled WGS sequence"/>
</dbReference>
<gene>
    <name evidence="1" type="ORF">CHS0354_004825</name>
</gene>
<sequence length="120" mass="13640">MATMEEIASELPTTPLTDDGMQVKEELKQNMARRWEISSISHTFKTTKQAPYRPTIISHKTTIMTNVKSKLKAKHSSKIIQSNQSPGPSKEIKPEIEGLFETDEEEISFYMHALLPYGTE</sequence>
<reference evidence="1" key="3">
    <citation type="submission" date="2023-05" db="EMBL/GenBank/DDBJ databases">
        <authorList>
            <person name="Smith C.H."/>
        </authorList>
    </citation>
    <scope>NUCLEOTIDE SEQUENCE</scope>
    <source>
        <strain evidence="1">CHS0354</strain>
        <tissue evidence="1">Mantle</tissue>
    </source>
</reference>
<accession>A0AAE0S9D9</accession>
<proteinExistence type="predicted"/>
<protein>
    <submittedName>
        <fullName evidence="1">Uncharacterized protein</fullName>
    </submittedName>
</protein>
<dbReference type="AlphaFoldDB" id="A0AAE0S9D9"/>